<reference evidence="2 3" key="1">
    <citation type="submission" date="2021-04" db="EMBL/GenBank/DDBJ databases">
        <authorList>
            <person name="De Guttry C."/>
            <person name="Zahm M."/>
            <person name="Klopp C."/>
            <person name="Cabau C."/>
            <person name="Louis A."/>
            <person name="Berthelot C."/>
            <person name="Parey E."/>
            <person name="Roest Crollius H."/>
            <person name="Montfort J."/>
            <person name="Robinson-Rechavi M."/>
            <person name="Bucao C."/>
            <person name="Bouchez O."/>
            <person name="Gislard M."/>
            <person name="Lluch J."/>
            <person name="Milhes M."/>
            <person name="Lampietro C."/>
            <person name="Lopez Roques C."/>
            <person name="Donnadieu C."/>
            <person name="Braasch I."/>
            <person name="Desvignes T."/>
            <person name="Postlethwait J."/>
            <person name="Bobe J."/>
            <person name="Wedekind C."/>
            <person name="Guiguen Y."/>
        </authorList>
    </citation>
    <scope>NUCLEOTIDE SEQUENCE [LARGE SCALE GENOMIC DNA]</scope>
    <source>
        <strain evidence="2">Cs_M1</strain>
        <tissue evidence="2">Blood</tissue>
    </source>
</reference>
<name>A0AAN8KYG0_9TELE</name>
<dbReference type="EMBL" id="JAGTTL010000027">
    <property type="protein sequence ID" value="KAK6301202.1"/>
    <property type="molecule type" value="Genomic_DNA"/>
</dbReference>
<keyword evidence="1" id="KW-0812">Transmembrane</keyword>
<proteinExistence type="predicted"/>
<gene>
    <name evidence="2" type="ORF">J4Q44_G00293000</name>
</gene>
<evidence type="ECO:0000313" key="3">
    <source>
        <dbReference type="Proteomes" id="UP001356427"/>
    </source>
</evidence>
<feature type="transmembrane region" description="Helical" evidence="1">
    <location>
        <begin position="87"/>
        <end position="110"/>
    </location>
</feature>
<protein>
    <submittedName>
        <fullName evidence="2">Uncharacterized protein</fullName>
    </submittedName>
</protein>
<evidence type="ECO:0000313" key="2">
    <source>
        <dbReference type="EMBL" id="KAK6301202.1"/>
    </source>
</evidence>
<evidence type="ECO:0000256" key="1">
    <source>
        <dbReference type="SAM" id="Phobius"/>
    </source>
</evidence>
<organism evidence="2 3">
    <name type="scientific">Coregonus suidteri</name>
    <dbReference type="NCBI Taxonomy" id="861788"/>
    <lineage>
        <taxon>Eukaryota</taxon>
        <taxon>Metazoa</taxon>
        <taxon>Chordata</taxon>
        <taxon>Craniata</taxon>
        <taxon>Vertebrata</taxon>
        <taxon>Euteleostomi</taxon>
        <taxon>Actinopterygii</taxon>
        <taxon>Neopterygii</taxon>
        <taxon>Teleostei</taxon>
        <taxon>Protacanthopterygii</taxon>
        <taxon>Salmoniformes</taxon>
        <taxon>Salmonidae</taxon>
        <taxon>Coregoninae</taxon>
        <taxon>Coregonus</taxon>
    </lineage>
</organism>
<dbReference type="AlphaFoldDB" id="A0AAN8KYG0"/>
<accession>A0AAN8KYG0</accession>
<sequence length="190" mass="21077">MRNYFPTVLKEFPHMLSTCWLCFLHSAVQLIPNHLNRGSGRVIVEARSSDAALHHSTSVRKTLESQYTRHIQSLYGLLIHHVLDLHLSYVLLFILHLSYVLLFSLHLSYVPLFSSLHPYLLCASSHVFSCDLTRQNSFHIGSSGTASPLCVFSHAVSGTLTRQNSFHIGSSGSTSPMCVFSHALSGVLTG</sequence>
<dbReference type="Proteomes" id="UP001356427">
    <property type="component" value="Unassembled WGS sequence"/>
</dbReference>
<keyword evidence="1" id="KW-0472">Membrane</keyword>
<keyword evidence="3" id="KW-1185">Reference proteome</keyword>
<keyword evidence="1" id="KW-1133">Transmembrane helix</keyword>
<comment type="caution">
    <text evidence="2">The sequence shown here is derived from an EMBL/GenBank/DDBJ whole genome shotgun (WGS) entry which is preliminary data.</text>
</comment>